<organism evidence="2">
    <name type="scientific">Zea mays</name>
    <name type="common">Maize</name>
    <dbReference type="NCBI Taxonomy" id="4577"/>
    <lineage>
        <taxon>Eukaryota</taxon>
        <taxon>Viridiplantae</taxon>
        <taxon>Streptophyta</taxon>
        <taxon>Embryophyta</taxon>
        <taxon>Tracheophyta</taxon>
        <taxon>Spermatophyta</taxon>
        <taxon>Magnoliopsida</taxon>
        <taxon>Liliopsida</taxon>
        <taxon>Poales</taxon>
        <taxon>Poaceae</taxon>
        <taxon>PACMAD clade</taxon>
        <taxon>Panicoideae</taxon>
        <taxon>Andropogonodae</taxon>
        <taxon>Andropogoneae</taxon>
        <taxon>Tripsacinae</taxon>
        <taxon>Zea</taxon>
    </lineage>
</organism>
<accession>C4J396</accession>
<evidence type="ECO:0000313" key="2">
    <source>
        <dbReference type="EMBL" id="ACR35646.1"/>
    </source>
</evidence>
<feature type="compositionally biased region" description="Low complexity" evidence="1">
    <location>
        <begin position="14"/>
        <end position="31"/>
    </location>
</feature>
<dbReference type="EMBL" id="BT085293">
    <property type="protein sequence ID" value="ACR35646.1"/>
    <property type="molecule type" value="mRNA"/>
</dbReference>
<feature type="region of interest" description="Disordered" evidence="1">
    <location>
        <begin position="1"/>
        <end position="54"/>
    </location>
</feature>
<protein>
    <submittedName>
        <fullName evidence="2">Uncharacterized protein</fullName>
    </submittedName>
</protein>
<name>C4J396_MAIZE</name>
<reference evidence="2" key="1">
    <citation type="journal article" date="2009" name="PLoS Genet.">
        <title>Sequencing, mapping, and analysis of 27,455 maize full-length cDNAs.</title>
        <authorList>
            <person name="Soderlund C."/>
            <person name="Descour A."/>
            <person name="Kudrna D."/>
            <person name="Bomhoff M."/>
            <person name="Boyd L."/>
            <person name="Currie J."/>
            <person name="Angelova A."/>
            <person name="Collura K."/>
            <person name="Wissotski M."/>
            <person name="Ashley E."/>
            <person name="Morrow D."/>
            <person name="Fernandes J."/>
            <person name="Walbot V."/>
            <person name="Yu Y."/>
        </authorList>
    </citation>
    <scope>NUCLEOTIDE SEQUENCE</scope>
    <source>
        <strain evidence="2">B73</strain>
    </source>
</reference>
<dbReference type="AlphaFoldDB" id="C4J396"/>
<evidence type="ECO:0000256" key="1">
    <source>
        <dbReference type="SAM" id="MobiDB-lite"/>
    </source>
</evidence>
<proteinExistence type="evidence at transcript level"/>
<sequence length="146" mass="15048">MSQPHAAAPASKRPFSSTTTSPSPTSSPATPLMKKAKHPAATASSVGTVEKNGIHLDTAAAAATGGGRTNGEEDAEMVLVDQDELPAPSAPASAGVAANLFRKKATLPQPSTSARKPLRIRIGAPPIPYYANCLLCESCAIDRHRH</sequence>